<dbReference type="GO" id="GO:0036126">
    <property type="term" value="C:sperm flagellum"/>
    <property type="evidence" value="ECO:0007669"/>
    <property type="project" value="TreeGrafter"/>
</dbReference>
<evidence type="ECO:0000256" key="2">
    <source>
        <dbReference type="SAM" id="MobiDB-lite"/>
    </source>
</evidence>
<evidence type="ECO:0000313" key="4">
    <source>
        <dbReference type="Proteomes" id="UP001152798"/>
    </source>
</evidence>
<dbReference type="EMBL" id="OV725077">
    <property type="protein sequence ID" value="CAH1389087.1"/>
    <property type="molecule type" value="Genomic_DNA"/>
</dbReference>
<dbReference type="PANTHER" id="PTHR31516:SF17">
    <property type="entry name" value="STABILIZER OF AXONEMAL MICROTUBULES 2"/>
    <property type="match status" value="1"/>
</dbReference>
<organism evidence="3 4">
    <name type="scientific">Nezara viridula</name>
    <name type="common">Southern green stink bug</name>
    <name type="synonym">Cimex viridulus</name>
    <dbReference type="NCBI Taxonomy" id="85310"/>
    <lineage>
        <taxon>Eukaryota</taxon>
        <taxon>Metazoa</taxon>
        <taxon>Ecdysozoa</taxon>
        <taxon>Arthropoda</taxon>
        <taxon>Hexapoda</taxon>
        <taxon>Insecta</taxon>
        <taxon>Pterygota</taxon>
        <taxon>Neoptera</taxon>
        <taxon>Paraneoptera</taxon>
        <taxon>Hemiptera</taxon>
        <taxon>Heteroptera</taxon>
        <taxon>Panheteroptera</taxon>
        <taxon>Pentatomomorpha</taxon>
        <taxon>Pentatomoidea</taxon>
        <taxon>Pentatomidae</taxon>
        <taxon>Pentatominae</taxon>
        <taxon>Nezara</taxon>
    </lineage>
</organism>
<dbReference type="OrthoDB" id="365640at2759"/>
<dbReference type="AlphaFoldDB" id="A0A9P0H1Q0"/>
<feature type="region of interest" description="Disordered" evidence="2">
    <location>
        <begin position="287"/>
        <end position="312"/>
    </location>
</feature>
<evidence type="ECO:0000256" key="1">
    <source>
        <dbReference type="ARBA" id="ARBA00008738"/>
    </source>
</evidence>
<dbReference type="GO" id="GO:0036064">
    <property type="term" value="C:ciliary basal body"/>
    <property type="evidence" value="ECO:0007669"/>
    <property type="project" value="TreeGrafter"/>
</dbReference>
<keyword evidence="4" id="KW-1185">Reference proteome</keyword>
<comment type="similarity">
    <text evidence="1">Belongs to the FAM154 family.</text>
</comment>
<accession>A0A9P0H1Q0</accession>
<dbReference type="InterPro" id="IPR033336">
    <property type="entry name" value="SAXO1/2"/>
</dbReference>
<evidence type="ECO:0000313" key="3">
    <source>
        <dbReference type="EMBL" id="CAH1389087.1"/>
    </source>
</evidence>
<name>A0A9P0H1Q0_NEZVI</name>
<dbReference type="Proteomes" id="UP001152798">
    <property type="component" value="Chromosome 1"/>
</dbReference>
<protein>
    <submittedName>
        <fullName evidence="3">Uncharacterized protein</fullName>
    </submittedName>
</protein>
<sequence length="312" mass="35533">MVEVKQSMEMSAPRAWPAGHKYGLPCRCKLFPGEKRMKYIQPERAVSFKPCKIYRSPESKMPDHTTYKQSFEAFEPGMLRNCKGKPLLARENLTPAGDFSDLTTHKMSFGSWPGVNRQKIYYPRDHKLSGEGPMAEVTTHKHDYTPKCIDAPTKIIRPNNLGFSSAPMSDDSVMSMSYKCPDYRRFEPSTSFKPERRFLPPKSPVESDTVHKLSFMPFEPQPKQEVPWAKQKPYMRSGEPLDGHTVYNGSYIAPGRMMEDPYGHCTGCYCVYPAECYEKSGERPDVLTCPAGYDPNKDPPRPPPVTEERPAE</sequence>
<proteinExistence type="inferred from homology"/>
<reference evidence="3" key="1">
    <citation type="submission" date="2022-01" db="EMBL/GenBank/DDBJ databases">
        <authorList>
            <person name="King R."/>
        </authorList>
    </citation>
    <scope>NUCLEOTIDE SEQUENCE</scope>
</reference>
<feature type="compositionally biased region" description="Basic and acidic residues" evidence="2">
    <location>
        <begin position="295"/>
        <end position="312"/>
    </location>
</feature>
<gene>
    <name evidence="3" type="ORF">NEZAVI_LOCUS551</name>
</gene>
<dbReference type="GO" id="GO:0008017">
    <property type="term" value="F:microtubule binding"/>
    <property type="evidence" value="ECO:0007669"/>
    <property type="project" value="InterPro"/>
</dbReference>
<dbReference type="GO" id="GO:0005879">
    <property type="term" value="C:axonemal microtubule"/>
    <property type="evidence" value="ECO:0007669"/>
    <property type="project" value="TreeGrafter"/>
</dbReference>
<dbReference type="GO" id="GO:0005814">
    <property type="term" value="C:centriole"/>
    <property type="evidence" value="ECO:0007669"/>
    <property type="project" value="TreeGrafter"/>
</dbReference>
<dbReference type="PANTHER" id="PTHR31516">
    <property type="entry name" value="STABILIZER OF AXONEMAL MICROTUBULES 2"/>
    <property type="match status" value="1"/>
</dbReference>